<name>A0AAV4QAN5_CAEEX</name>
<protein>
    <submittedName>
        <fullName evidence="1">Uncharacterized protein</fullName>
    </submittedName>
</protein>
<reference evidence="1 2" key="1">
    <citation type="submission" date="2021-06" db="EMBL/GenBank/DDBJ databases">
        <title>Caerostris extrusa draft genome.</title>
        <authorList>
            <person name="Kono N."/>
            <person name="Arakawa K."/>
        </authorList>
    </citation>
    <scope>NUCLEOTIDE SEQUENCE [LARGE SCALE GENOMIC DNA]</scope>
</reference>
<dbReference type="AlphaFoldDB" id="A0AAV4QAN5"/>
<sequence length="67" mass="7828">MVTQTPLNLRFCVQVAQPNEVLYNSEMPEPSSETIRARQDGSFENIFLFNRLFERSPPYEKREAPHA</sequence>
<organism evidence="1 2">
    <name type="scientific">Caerostris extrusa</name>
    <name type="common">Bark spider</name>
    <name type="synonym">Caerostris bankana</name>
    <dbReference type="NCBI Taxonomy" id="172846"/>
    <lineage>
        <taxon>Eukaryota</taxon>
        <taxon>Metazoa</taxon>
        <taxon>Ecdysozoa</taxon>
        <taxon>Arthropoda</taxon>
        <taxon>Chelicerata</taxon>
        <taxon>Arachnida</taxon>
        <taxon>Araneae</taxon>
        <taxon>Araneomorphae</taxon>
        <taxon>Entelegynae</taxon>
        <taxon>Araneoidea</taxon>
        <taxon>Araneidae</taxon>
        <taxon>Caerostris</taxon>
    </lineage>
</organism>
<keyword evidence="2" id="KW-1185">Reference proteome</keyword>
<evidence type="ECO:0000313" key="2">
    <source>
        <dbReference type="Proteomes" id="UP001054945"/>
    </source>
</evidence>
<proteinExistence type="predicted"/>
<dbReference type="Proteomes" id="UP001054945">
    <property type="component" value="Unassembled WGS sequence"/>
</dbReference>
<comment type="caution">
    <text evidence="1">The sequence shown here is derived from an EMBL/GenBank/DDBJ whole genome shotgun (WGS) entry which is preliminary data.</text>
</comment>
<evidence type="ECO:0000313" key="1">
    <source>
        <dbReference type="EMBL" id="GIY05364.1"/>
    </source>
</evidence>
<gene>
    <name evidence="1" type="ORF">CEXT_530041</name>
</gene>
<accession>A0AAV4QAN5</accession>
<dbReference type="EMBL" id="BPLR01005832">
    <property type="protein sequence ID" value="GIY05364.1"/>
    <property type="molecule type" value="Genomic_DNA"/>
</dbReference>